<feature type="domain" description="Response regulatory" evidence="11">
    <location>
        <begin position="5"/>
        <end position="121"/>
    </location>
</feature>
<keyword evidence="7 9" id="KW-0010">Activator</keyword>
<dbReference type="SUPFAM" id="SSF52172">
    <property type="entry name" value="CheY-like"/>
    <property type="match status" value="1"/>
</dbReference>
<keyword evidence="5 9" id="KW-0805">Transcription regulation</keyword>
<evidence type="ECO:0000256" key="2">
    <source>
        <dbReference type="ARBA" id="ARBA00022490"/>
    </source>
</evidence>
<dbReference type="AlphaFoldDB" id="A0A376H2T9"/>
<protein>
    <recommendedName>
        <fullName evidence="9">Transcriptional regulatory protein</fullName>
    </recommendedName>
</protein>
<evidence type="ECO:0000256" key="5">
    <source>
        <dbReference type="ARBA" id="ARBA00023015"/>
    </source>
</evidence>
<dbReference type="Pfam" id="PF00072">
    <property type="entry name" value="Response_reg"/>
    <property type="match status" value="1"/>
</dbReference>
<keyword evidence="13" id="KW-1185">Reference proteome</keyword>
<evidence type="ECO:0000256" key="6">
    <source>
        <dbReference type="ARBA" id="ARBA00023125"/>
    </source>
</evidence>
<sequence length="225" mass="25773">MKPLHGLIVEDDPMVEFIHRNYLEKIGRFQEIYSAAAVTDAEHLLQNKQVDLVLLDVHLKNGNGLDLLQEIRNSQQAIEVILITAANETQTIQHGLHLGVLDYLVKPFTYERFRQSIELFLKRQEALEQGSLAQEAIDQIMVAKKSPEPSLTELDKGLSPDTMDRIKAAIQTFPDTFTIPDLVEISGFSHVSVRKYMLYLEKNNYVTSQIIYTKIGRPYKVYQRS</sequence>
<reference evidence="12 13" key="1">
    <citation type="submission" date="2018-06" db="EMBL/GenBank/DDBJ databases">
        <authorList>
            <consortium name="Pathogen Informatics"/>
            <person name="Doyle S."/>
        </authorList>
    </citation>
    <scope>NUCLEOTIDE SEQUENCE [LARGE SCALE GENOMIC DNA]</scope>
    <source>
        <strain evidence="12 13">NCTC12360</strain>
    </source>
</reference>
<dbReference type="SMART" id="SM00448">
    <property type="entry name" value="REC"/>
    <property type="match status" value="1"/>
</dbReference>
<dbReference type="InterPro" id="IPR024187">
    <property type="entry name" value="Sig_transdc_resp-reg_cit/mal"/>
</dbReference>
<evidence type="ECO:0000256" key="7">
    <source>
        <dbReference type="ARBA" id="ARBA00023159"/>
    </source>
</evidence>
<evidence type="ECO:0000256" key="8">
    <source>
        <dbReference type="ARBA" id="ARBA00023163"/>
    </source>
</evidence>
<keyword evidence="6 9" id="KW-0238">DNA-binding</keyword>
<gene>
    <name evidence="12" type="primary">dcuR</name>
    <name evidence="12" type="ORF">NCTC12360_03198</name>
</gene>
<organism evidence="12 13">
    <name type="scientific">Enterococcus gallinarum</name>
    <dbReference type="NCBI Taxonomy" id="1353"/>
    <lineage>
        <taxon>Bacteria</taxon>
        <taxon>Bacillati</taxon>
        <taxon>Bacillota</taxon>
        <taxon>Bacilli</taxon>
        <taxon>Lactobacillales</taxon>
        <taxon>Enterococcaceae</taxon>
        <taxon>Enterococcus</taxon>
    </lineage>
</organism>
<evidence type="ECO:0000256" key="1">
    <source>
        <dbReference type="ARBA" id="ARBA00004496"/>
    </source>
</evidence>
<dbReference type="InterPro" id="IPR011006">
    <property type="entry name" value="CheY-like_superfamily"/>
</dbReference>
<keyword evidence="2 9" id="KW-0963">Cytoplasm</keyword>
<accession>A0A376H2T9</accession>
<dbReference type="PROSITE" id="PS50110">
    <property type="entry name" value="RESPONSE_REGULATORY"/>
    <property type="match status" value="1"/>
</dbReference>
<keyword evidence="8 9" id="KW-0804">Transcription</keyword>
<dbReference type="CDD" id="cd19925">
    <property type="entry name" value="REC_citrate_TCS"/>
    <property type="match status" value="1"/>
</dbReference>
<keyword evidence="4 9" id="KW-0902">Two-component regulatory system</keyword>
<dbReference type="PIRSF" id="PIRSF006171">
    <property type="entry name" value="RR_citrat_malat"/>
    <property type="match status" value="1"/>
</dbReference>
<evidence type="ECO:0000256" key="4">
    <source>
        <dbReference type="ARBA" id="ARBA00023012"/>
    </source>
</evidence>
<dbReference type="PANTHER" id="PTHR45526:SF1">
    <property type="entry name" value="TRANSCRIPTIONAL REGULATORY PROTEIN DCUR-RELATED"/>
    <property type="match status" value="1"/>
</dbReference>
<keyword evidence="3 10" id="KW-0597">Phosphoprotein</keyword>
<dbReference type="GO" id="GO:0000156">
    <property type="term" value="F:phosphorelay response regulator activity"/>
    <property type="evidence" value="ECO:0007669"/>
    <property type="project" value="TreeGrafter"/>
</dbReference>
<name>A0A376H2T9_ENTGA</name>
<comment type="subcellular location">
    <subcellularLocation>
        <location evidence="1 9">Cytoplasm</location>
    </subcellularLocation>
</comment>
<dbReference type="Proteomes" id="UP000254807">
    <property type="component" value="Unassembled WGS sequence"/>
</dbReference>
<dbReference type="RefSeq" id="WP_060813162.1">
    <property type="nucleotide sequence ID" value="NZ_JBHULA010000033.1"/>
</dbReference>
<dbReference type="InterPro" id="IPR001789">
    <property type="entry name" value="Sig_transdc_resp-reg_receiver"/>
</dbReference>
<dbReference type="Gene3D" id="3.40.50.2300">
    <property type="match status" value="1"/>
</dbReference>
<dbReference type="InterPro" id="IPR051271">
    <property type="entry name" value="2C-system_Tx_regulators"/>
</dbReference>
<feature type="modified residue" description="4-aspartylphosphate" evidence="10">
    <location>
        <position position="56"/>
    </location>
</feature>
<dbReference type="EMBL" id="UFYW01000001">
    <property type="protein sequence ID" value="STD84653.1"/>
    <property type="molecule type" value="Genomic_DNA"/>
</dbReference>
<evidence type="ECO:0000256" key="3">
    <source>
        <dbReference type="ARBA" id="ARBA00022553"/>
    </source>
</evidence>
<dbReference type="GO" id="GO:0005737">
    <property type="term" value="C:cytoplasm"/>
    <property type="evidence" value="ECO:0007669"/>
    <property type="project" value="UniProtKB-SubCell"/>
</dbReference>
<evidence type="ECO:0000256" key="9">
    <source>
        <dbReference type="PIRNR" id="PIRNR006171"/>
    </source>
</evidence>
<dbReference type="OrthoDB" id="9759232at2"/>
<proteinExistence type="predicted"/>
<dbReference type="GO" id="GO:0003677">
    <property type="term" value="F:DNA binding"/>
    <property type="evidence" value="ECO:0007669"/>
    <property type="project" value="UniProtKB-KW"/>
</dbReference>
<dbReference type="GO" id="GO:0003700">
    <property type="term" value="F:DNA-binding transcription factor activity"/>
    <property type="evidence" value="ECO:0007669"/>
    <property type="project" value="InterPro"/>
</dbReference>
<dbReference type="PANTHER" id="PTHR45526">
    <property type="entry name" value="TRANSCRIPTIONAL REGULATORY PROTEIN DPIA"/>
    <property type="match status" value="1"/>
</dbReference>
<evidence type="ECO:0000259" key="11">
    <source>
        <dbReference type="PROSITE" id="PS50110"/>
    </source>
</evidence>
<evidence type="ECO:0000256" key="10">
    <source>
        <dbReference type="PROSITE-ProRule" id="PRU00169"/>
    </source>
</evidence>
<evidence type="ECO:0000313" key="12">
    <source>
        <dbReference type="EMBL" id="STD84653.1"/>
    </source>
</evidence>
<evidence type="ECO:0000313" key="13">
    <source>
        <dbReference type="Proteomes" id="UP000254807"/>
    </source>
</evidence>